<gene>
    <name evidence="1" type="ORF">E2C01_070341</name>
</gene>
<comment type="caution">
    <text evidence="1">The sequence shown here is derived from an EMBL/GenBank/DDBJ whole genome shotgun (WGS) entry which is preliminary data.</text>
</comment>
<protein>
    <submittedName>
        <fullName evidence="1">Uncharacterized protein</fullName>
    </submittedName>
</protein>
<accession>A0A5B7HSF4</accession>
<dbReference type="AlphaFoldDB" id="A0A5B7HSF4"/>
<name>A0A5B7HSF4_PORTR</name>
<dbReference type="Proteomes" id="UP000324222">
    <property type="component" value="Unassembled WGS sequence"/>
</dbReference>
<keyword evidence="2" id="KW-1185">Reference proteome</keyword>
<dbReference type="EMBL" id="VSRR010042214">
    <property type="protein sequence ID" value="MPC75941.1"/>
    <property type="molecule type" value="Genomic_DNA"/>
</dbReference>
<reference evidence="1 2" key="1">
    <citation type="submission" date="2019-05" db="EMBL/GenBank/DDBJ databases">
        <title>Another draft genome of Portunus trituberculatus and its Hox gene families provides insights of decapod evolution.</title>
        <authorList>
            <person name="Jeong J.-H."/>
            <person name="Song I."/>
            <person name="Kim S."/>
            <person name="Choi T."/>
            <person name="Kim D."/>
            <person name="Ryu S."/>
            <person name="Kim W."/>
        </authorList>
    </citation>
    <scope>NUCLEOTIDE SEQUENCE [LARGE SCALE GENOMIC DNA]</scope>
    <source>
        <tissue evidence="1">Muscle</tissue>
    </source>
</reference>
<sequence>MASPNKERYLHSLRGEFQHGVNTFVIWSLRHKRS</sequence>
<evidence type="ECO:0000313" key="2">
    <source>
        <dbReference type="Proteomes" id="UP000324222"/>
    </source>
</evidence>
<organism evidence="1 2">
    <name type="scientific">Portunus trituberculatus</name>
    <name type="common">Swimming crab</name>
    <name type="synonym">Neptunus trituberculatus</name>
    <dbReference type="NCBI Taxonomy" id="210409"/>
    <lineage>
        <taxon>Eukaryota</taxon>
        <taxon>Metazoa</taxon>
        <taxon>Ecdysozoa</taxon>
        <taxon>Arthropoda</taxon>
        <taxon>Crustacea</taxon>
        <taxon>Multicrustacea</taxon>
        <taxon>Malacostraca</taxon>
        <taxon>Eumalacostraca</taxon>
        <taxon>Eucarida</taxon>
        <taxon>Decapoda</taxon>
        <taxon>Pleocyemata</taxon>
        <taxon>Brachyura</taxon>
        <taxon>Eubrachyura</taxon>
        <taxon>Portunoidea</taxon>
        <taxon>Portunidae</taxon>
        <taxon>Portuninae</taxon>
        <taxon>Portunus</taxon>
    </lineage>
</organism>
<evidence type="ECO:0000313" key="1">
    <source>
        <dbReference type="EMBL" id="MPC75941.1"/>
    </source>
</evidence>
<proteinExistence type="predicted"/>